<evidence type="ECO:0000256" key="1">
    <source>
        <dbReference type="ARBA" id="ARBA00023015"/>
    </source>
</evidence>
<dbReference type="InterPro" id="IPR011991">
    <property type="entry name" value="ArsR-like_HTH"/>
</dbReference>
<dbReference type="Proteomes" id="UP001499930">
    <property type="component" value="Unassembled WGS sequence"/>
</dbReference>
<dbReference type="Gene3D" id="1.10.10.10">
    <property type="entry name" value="Winged helix-like DNA-binding domain superfamily/Winged helix DNA-binding domain"/>
    <property type="match status" value="1"/>
</dbReference>
<keyword evidence="2" id="KW-0238">DNA-binding</keyword>
<dbReference type="PANTHER" id="PTHR43132">
    <property type="entry name" value="ARSENICAL RESISTANCE OPERON REPRESSOR ARSR-RELATED"/>
    <property type="match status" value="1"/>
</dbReference>
<name>A0ABN3XZR8_9ACTN</name>
<keyword evidence="1" id="KW-0805">Transcription regulation</keyword>
<keyword evidence="3" id="KW-0804">Transcription</keyword>
<sequence>MEAVTPLDACVTMEPDEGRVAATRDRLVTPEEAARLADLFRLLGDQTRAQLLYALLEAGEMCVCDLTETVEVSDTAVSHALRLLRTAGIVAGRRSGRMIYYRLADSHVRMLLDLSREHLRHEIVAG</sequence>
<evidence type="ECO:0000256" key="2">
    <source>
        <dbReference type="ARBA" id="ARBA00023125"/>
    </source>
</evidence>
<dbReference type="EMBL" id="BAAAWD010000006">
    <property type="protein sequence ID" value="GAA3002092.1"/>
    <property type="molecule type" value="Genomic_DNA"/>
</dbReference>
<evidence type="ECO:0000313" key="5">
    <source>
        <dbReference type="EMBL" id="GAA3002092.1"/>
    </source>
</evidence>
<gene>
    <name evidence="5" type="ORF">GCM10017559_24100</name>
</gene>
<feature type="domain" description="HTH arsR-type" evidence="4">
    <location>
        <begin position="28"/>
        <end position="123"/>
    </location>
</feature>
<organism evidence="5 6">
    <name type="scientific">Streptosporangium longisporum</name>
    <dbReference type="NCBI Taxonomy" id="46187"/>
    <lineage>
        <taxon>Bacteria</taxon>
        <taxon>Bacillati</taxon>
        <taxon>Actinomycetota</taxon>
        <taxon>Actinomycetes</taxon>
        <taxon>Streptosporangiales</taxon>
        <taxon>Streptosporangiaceae</taxon>
        <taxon>Streptosporangium</taxon>
    </lineage>
</organism>
<dbReference type="PROSITE" id="PS50987">
    <property type="entry name" value="HTH_ARSR_2"/>
    <property type="match status" value="1"/>
</dbReference>
<evidence type="ECO:0000256" key="3">
    <source>
        <dbReference type="ARBA" id="ARBA00023163"/>
    </source>
</evidence>
<evidence type="ECO:0000259" key="4">
    <source>
        <dbReference type="PROSITE" id="PS50987"/>
    </source>
</evidence>
<dbReference type="InterPro" id="IPR051011">
    <property type="entry name" value="Metal_resp_trans_reg"/>
</dbReference>
<dbReference type="PANTHER" id="PTHR43132:SF6">
    <property type="entry name" value="HTH-TYPE TRANSCRIPTIONAL REPRESSOR CZRA"/>
    <property type="match status" value="1"/>
</dbReference>
<dbReference type="CDD" id="cd00090">
    <property type="entry name" value="HTH_ARSR"/>
    <property type="match status" value="1"/>
</dbReference>
<keyword evidence="6" id="KW-1185">Reference proteome</keyword>
<dbReference type="SUPFAM" id="SSF46785">
    <property type="entry name" value="Winged helix' DNA-binding domain"/>
    <property type="match status" value="1"/>
</dbReference>
<dbReference type="NCBIfam" id="NF033788">
    <property type="entry name" value="HTH_metalloreg"/>
    <property type="match status" value="1"/>
</dbReference>
<dbReference type="SMART" id="SM00418">
    <property type="entry name" value="HTH_ARSR"/>
    <property type="match status" value="1"/>
</dbReference>
<accession>A0ABN3XZR8</accession>
<evidence type="ECO:0000313" key="6">
    <source>
        <dbReference type="Proteomes" id="UP001499930"/>
    </source>
</evidence>
<dbReference type="InterPro" id="IPR036388">
    <property type="entry name" value="WH-like_DNA-bd_sf"/>
</dbReference>
<reference evidence="5 6" key="1">
    <citation type="journal article" date="2019" name="Int. J. Syst. Evol. Microbiol.">
        <title>The Global Catalogue of Microorganisms (GCM) 10K type strain sequencing project: providing services to taxonomists for standard genome sequencing and annotation.</title>
        <authorList>
            <consortium name="The Broad Institute Genomics Platform"/>
            <consortium name="The Broad Institute Genome Sequencing Center for Infectious Disease"/>
            <person name="Wu L."/>
            <person name="Ma J."/>
        </authorList>
    </citation>
    <scope>NUCLEOTIDE SEQUENCE [LARGE SCALE GENOMIC DNA]</scope>
    <source>
        <strain evidence="5 6">JCM 3106</strain>
    </source>
</reference>
<dbReference type="PRINTS" id="PR00778">
    <property type="entry name" value="HTHARSR"/>
</dbReference>
<dbReference type="InterPro" id="IPR001845">
    <property type="entry name" value="HTH_ArsR_DNA-bd_dom"/>
</dbReference>
<dbReference type="Pfam" id="PF01022">
    <property type="entry name" value="HTH_5"/>
    <property type="match status" value="1"/>
</dbReference>
<proteinExistence type="predicted"/>
<comment type="caution">
    <text evidence="5">The sequence shown here is derived from an EMBL/GenBank/DDBJ whole genome shotgun (WGS) entry which is preliminary data.</text>
</comment>
<dbReference type="RefSeq" id="WP_344892684.1">
    <property type="nucleotide sequence ID" value="NZ_BAAAWD010000006.1"/>
</dbReference>
<dbReference type="InterPro" id="IPR036390">
    <property type="entry name" value="WH_DNA-bd_sf"/>
</dbReference>
<protein>
    <submittedName>
        <fullName evidence="5">Metalloregulator ArsR/SmtB family transcription factor</fullName>
    </submittedName>
</protein>